<protein>
    <submittedName>
        <fullName evidence="1">Uncharacterized protein</fullName>
    </submittedName>
</protein>
<dbReference type="EMBL" id="JAUSVX010000011">
    <property type="protein sequence ID" value="MDQ0472325.1"/>
    <property type="molecule type" value="Genomic_DNA"/>
</dbReference>
<comment type="caution">
    <text evidence="1">The sequence shown here is derived from an EMBL/GenBank/DDBJ whole genome shotgun (WGS) entry which is preliminary data.</text>
</comment>
<keyword evidence="2" id="KW-1185">Reference proteome</keyword>
<reference evidence="1 2" key="1">
    <citation type="submission" date="2023-07" db="EMBL/GenBank/DDBJ databases">
        <title>Genomic Encyclopedia of Type Strains, Phase IV (KMG-IV): sequencing the most valuable type-strain genomes for metagenomic binning, comparative biology and taxonomic classification.</title>
        <authorList>
            <person name="Goeker M."/>
        </authorList>
    </citation>
    <scope>NUCLEOTIDE SEQUENCE [LARGE SCALE GENOMIC DNA]</scope>
    <source>
        <strain evidence="1 2">DSM 19619</strain>
    </source>
</reference>
<accession>A0ABU0JDG2</accession>
<evidence type="ECO:0000313" key="1">
    <source>
        <dbReference type="EMBL" id="MDQ0472325.1"/>
    </source>
</evidence>
<proteinExistence type="predicted"/>
<evidence type="ECO:0000313" key="2">
    <source>
        <dbReference type="Proteomes" id="UP001242480"/>
    </source>
</evidence>
<name>A0ABU0JDG2_9HYPH</name>
<sequence>MTTTLFDQAVEAVRRLPPESQDDIARAMLSMADGGEPEPIDPEHLEAVLEGLAQADRGEFVSNEKVAALLRSFDV</sequence>
<dbReference type="RefSeq" id="WP_307278987.1">
    <property type="nucleotide sequence ID" value="NZ_JAUSVX010000011.1"/>
</dbReference>
<organism evidence="1 2">
    <name type="scientific">Labrys wisconsinensis</name>
    <dbReference type="NCBI Taxonomy" id="425677"/>
    <lineage>
        <taxon>Bacteria</taxon>
        <taxon>Pseudomonadati</taxon>
        <taxon>Pseudomonadota</taxon>
        <taxon>Alphaproteobacteria</taxon>
        <taxon>Hyphomicrobiales</taxon>
        <taxon>Xanthobacteraceae</taxon>
        <taxon>Labrys</taxon>
    </lineage>
</organism>
<dbReference type="Proteomes" id="UP001242480">
    <property type="component" value="Unassembled WGS sequence"/>
</dbReference>
<gene>
    <name evidence="1" type="ORF">QO011_005354</name>
</gene>